<dbReference type="Proteomes" id="UP001461498">
    <property type="component" value="Unassembled WGS sequence"/>
</dbReference>
<protein>
    <submittedName>
        <fullName evidence="1">Uncharacterized protein</fullName>
    </submittedName>
</protein>
<name>A0AAW1CSV9_9HEMI</name>
<accession>A0AAW1CSV9</accession>
<organism evidence="1 2">
    <name type="scientific">Rhynocoris fuscipes</name>
    <dbReference type="NCBI Taxonomy" id="488301"/>
    <lineage>
        <taxon>Eukaryota</taxon>
        <taxon>Metazoa</taxon>
        <taxon>Ecdysozoa</taxon>
        <taxon>Arthropoda</taxon>
        <taxon>Hexapoda</taxon>
        <taxon>Insecta</taxon>
        <taxon>Pterygota</taxon>
        <taxon>Neoptera</taxon>
        <taxon>Paraneoptera</taxon>
        <taxon>Hemiptera</taxon>
        <taxon>Heteroptera</taxon>
        <taxon>Panheteroptera</taxon>
        <taxon>Cimicomorpha</taxon>
        <taxon>Reduviidae</taxon>
        <taxon>Harpactorinae</taxon>
        <taxon>Harpactorini</taxon>
        <taxon>Rhynocoris</taxon>
    </lineage>
</organism>
<sequence>MKWKDSIILDEIEIKFKNINITGWKNWDSGASTFKLSNHADGSTNMNYVDLIVPADDVKIDIEEISIGVLKIHLWFDIEESLIMMNISSSTNVSNPAECSINLNEMKFLTVSNVIMHSDNKQYDGKDITEAVNMILPFVNILIKSKSFENYLQNAAEQVCKVQIIGAD</sequence>
<comment type="caution">
    <text evidence="1">The sequence shown here is derived from an EMBL/GenBank/DDBJ whole genome shotgun (WGS) entry which is preliminary data.</text>
</comment>
<proteinExistence type="predicted"/>
<keyword evidence="2" id="KW-1185">Reference proteome</keyword>
<evidence type="ECO:0000313" key="1">
    <source>
        <dbReference type="EMBL" id="KAK9501679.1"/>
    </source>
</evidence>
<dbReference type="AlphaFoldDB" id="A0AAW1CSV9"/>
<gene>
    <name evidence="1" type="ORF">O3M35_012361</name>
</gene>
<reference evidence="1 2" key="1">
    <citation type="submission" date="2022-12" db="EMBL/GenBank/DDBJ databases">
        <title>Chromosome-level genome assembly of true bugs.</title>
        <authorList>
            <person name="Ma L."/>
            <person name="Li H."/>
        </authorList>
    </citation>
    <scope>NUCLEOTIDE SEQUENCE [LARGE SCALE GENOMIC DNA]</scope>
    <source>
        <strain evidence="1">Lab_2022b</strain>
    </source>
</reference>
<dbReference type="EMBL" id="JAPXFL010000009">
    <property type="protein sequence ID" value="KAK9501679.1"/>
    <property type="molecule type" value="Genomic_DNA"/>
</dbReference>
<evidence type="ECO:0000313" key="2">
    <source>
        <dbReference type="Proteomes" id="UP001461498"/>
    </source>
</evidence>